<evidence type="ECO:0000313" key="2">
    <source>
        <dbReference type="Proteomes" id="UP001610990"/>
    </source>
</evidence>
<proteinExistence type="predicted"/>
<sequence>MHDETVRGDEVLAKVLSDRYGVEVGSAELVPIGTETINRRVTLSDSRRIFVKQYLSSADLRQAETAWTMSEFCRNGHVPTPPIWANRDGEILTHVDGTAWVVTDEMPGRVATEPMTVPRAQYIGLVLGRMHFVLASYPPPARIRQTRWRTAPLDTALAATEAVLARATEQHDPRRCQLREELEQRRDDLQTHVPRLRSGLPDHLVLQAGHADFTRTNLLAQEDVITAVLDFQGETCLPAWELGRAAFDPRTVANSPSWRQRAIRLVGAYLVENPRLPYADVRACARVTLLYLLFSLYGATTAAYGLPVPAEADLRRHWAERQVTIRRLLEELDDIEAALAEIRPGRWDRL</sequence>
<keyword evidence="2" id="KW-1185">Reference proteome</keyword>
<evidence type="ECO:0000313" key="1">
    <source>
        <dbReference type="EMBL" id="MFH8586031.1"/>
    </source>
</evidence>
<dbReference type="EMBL" id="JBIRGH010000009">
    <property type="protein sequence ID" value="MFH8586031.1"/>
    <property type="molecule type" value="Genomic_DNA"/>
</dbReference>
<dbReference type="Gene3D" id="3.90.1200.10">
    <property type="match status" value="1"/>
</dbReference>
<reference evidence="1 2" key="1">
    <citation type="submission" date="2024-10" db="EMBL/GenBank/DDBJ databases">
        <title>The Natural Products Discovery Center: Release of the First 8490 Sequenced Strains for Exploring Actinobacteria Biosynthetic Diversity.</title>
        <authorList>
            <person name="Kalkreuter E."/>
            <person name="Kautsar S.A."/>
            <person name="Yang D."/>
            <person name="Bader C.D."/>
            <person name="Teijaro C.N."/>
            <person name="Fluegel L."/>
            <person name="Davis C.M."/>
            <person name="Simpson J.R."/>
            <person name="Lauterbach L."/>
            <person name="Steele A.D."/>
            <person name="Gui C."/>
            <person name="Meng S."/>
            <person name="Li G."/>
            <person name="Viehrig K."/>
            <person name="Ye F."/>
            <person name="Su P."/>
            <person name="Kiefer A.F."/>
            <person name="Nichols A."/>
            <person name="Cepeda A.J."/>
            <person name="Yan W."/>
            <person name="Fan B."/>
            <person name="Jiang Y."/>
            <person name="Adhikari A."/>
            <person name="Zheng C.-J."/>
            <person name="Schuster L."/>
            <person name="Cowan T.M."/>
            <person name="Smanski M.J."/>
            <person name="Chevrette M.G."/>
            <person name="De Carvalho L.P.S."/>
            <person name="Shen B."/>
        </authorList>
    </citation>
    <scope>NUCLEOTIDE SEQUENCE [LARGE SCALE GENOMIC DNA]</scope>
    <source>
        <strain evidence="1 2">NPDC018013</strain>
    </source>
</reference>
<dbReference type="RefSeq" id="WP_397673015.1">
    <property type="nucleotide sequence ID" value="NZ_JBIRGH010000009.1"/>
</dbReference>
<organism evidence="1 2">
    <name type="scientific">Streptomyces celluloflavus</name>
    <dbReference type="NCBI Taxonomy" id="58344"/>
    <lineage>
        <taxon>Bacteria</taxon>
        <taxon>Bacillati</taxon>
        <taxon>Actinomycetota</taxon>
        <taxon>Actinomycetes</taxon>
        <taxon>Kitasatosporales</taxon>
        <taxon>Streptomycetaceae</taxon>
        <taxon>Streptomyces</taxon>
    </lineage>
</organism>
<dbReference type="SUPFAM" id="SSF56112">
    <property type="entry name" value="Protein kinase-like (PK-like)"/>
    <property type="match status" value="1"/>
</dbReference>
<dbReference type="Proteomes" id="UP001610990">
    <property type="component" value="Unassembled WGS sequence"/>
</dbReference>
<accession>A0ABW7RET2</accession>
<name>A0ABW7RET2_9ACTN</name>
<dbReference type="InterPro" id="IPR011009">
    <property type="entry name" value="Kinase-like_dom_sf"/>
</dbReference>
<gene>
    <name evidence="1" type="ORF">ACH4GP_16715</name>
</gene>
<comment type="caution">
    <text evidence="1">The sequence shown here is derived from an EMBL/GenBank/DDBJ whole genome shotgun (WGS) entry which is preliminary data.</text>
</comment>
<protein>
    <submittedName>
        <fullName evidence="1">Phosphotransferase enzyme family protein</fullName>
    </submittedName>
</protein>